<feature type="transmembrane region" description="Helical" evidence="22">
    <location>
        <begin position="406"/>
        <end position="426"/>
    </location>
</feature>
<evidence type="ECO:0000256" key="19">
    <source>
        <dbReference type="ARBA" id="ARBA00042217"/>
    </source>
</evidence>
<evidence type="ECO:0000313" key="24">
    <source>
        <dbReference type="EMBL" id="CAH1254425.1"/>
    </source>
</evidence>
<sequence>MLSGGSLGRVEKGTGLFPYILLLIVSKTLRVFGIFESYDLLKLVHLVQFLFIVKLGSSSILLVLQRPFSSGRRITKPQWMRILRHAVFGCIINLLWLFGLTLCGPLRTVLLFEHADIVVLAGAGALFTSQGGGTSKTRGAVLFLLAVVCMLLFDMDEFPDQPQPQHPEGHHDSNLFHAVYYVISSLGLSDHKSGVVLLFLVLCANVGYRNASKRLSLDVGGAKRLHSLSTLLSAGLLCPWAFFLSFYQTVDHTWMSLVLPFLVVVLFVFVLDYYVESICTNKLEAPRVAWVGSVSIFLAALLLSTLWGHPYRKGLTTMNKDVVEVLGYEHAMSGGVVLSAVIFMIATKILCSPPSKTKGNLVGYSSAGMPLFNFTGDDLSLTQHSIMTTVRNGLRQILEEYDSRQIFYFLCLNLVFTFVELTYGVWTNSLGLISDGFHMLFDCTALVMGLYAALMARWKATRLYSYGYGRVEILSGFVNGLFLVVIAGSVFTEAIQRLFDPPDIHHMERLLTVSILGLLVNLVGILAFSHAHSHAAGHGHAQDHGHSHDKKHGHGHGHSHGHNHGHSHRGGANANMKGKCPTHFLHRVGNLQGVFLHVLADTLGSVGVIVSSLLIEQFGWLIADPICSIFIAVMIFASVMPLLKDSSLILLLRAPGCKEQEIAEALNKVLSMDGVLSYRDPHFWQHSSTVTIGTIHVQVTPETLEQRIVSQVCAVFKEIGVQNLTVQVEKDEYFLHMSGLTSSYREVLEMTQHMHSVGHPSDGTKTI</sequence>
<keyword evidence="15 22" id="KW-0472">Membrane</keyword>
<dbReference type="PANTHER" id="PTHR45755">
    <property type="match status" value="1"/>
</dbReference>
<feature type="transmembrane region" description="Helical" evidence="22">
    <location>
        <begin position="594"/>
        <end position="615"/>
    </location>
</feature>
<comment type="subunit">
    <text evidence="16">Heterodimer with SLC30A6/ZNT6; form a functional zinc ion transmembrane transporter.</text>
</comment>
<dbReference type="EMBL" id="OV696687">
    <property type="protein sequence ID" value="CAH1254425.1"/>
    <property type="molecule type" value="Genomic_DNA"/>
</dbReference>
<keyword evidence="6" id="KW-0813">Transport</keyword>
<dbReference type="GO" id="GO:0005385">
    <property type="term" value="F:zinc ion transmembrane transporter activity"/>
    <property type="evidence" value="ECO:0007669"/>
    <property type="project" value="InterPro"/>
</dbReference>
<dbReference type="GO" id="GO:0046872">
    <property type="term" value="F:metal ion binding"/>
    <property type="evidence" value="ECO:0007669"/>
    <property type="project" value="UniProtKB-KW"/>
</dbReference>
<keyword evidence="10" id="KW-0862">Zinc</keyword>
<protein>
    <recommendedName>
        <fullName evidence="17">Proton-coupled zinc antiporter SLC30A5</fullName>
    </recommendedName>
    <alternativeName>
        <fullName evidence="19">Solute carrier family 30 member 5</fullName>
    </alternativeName>
    <alternativeName>
        <fullName evidence="18">Zinc transporter 5</fullName>
    </alternativeName>
</protein>
<keyword evidence="8 22" id="KW-0812">Transmembrane</keyword>
<dbReference type="GO" id="GO:0006882">
    <property type="term" value="P:intracellular zinc ion homeostasis"/>
    <property type="evidence" value="ECO:0007669"/>
    <property type="project" value="InterPro"/>
</dbReference>
<dbReference type="InterPro" id="IPR058533">
    <property type="entry name" value="Cation_efflux_TM"/>
</dbReference>
<evidence type="ECO:0000313" key="25">
    <source>
        <dbReference type="Proteomes" id="UP000838412"/>
    </source>
</evidence>
<dbReference type="SUPFAM" id="SSF161111">
    <property type="entry name" value="Cation efflux protein transmembrane domain-like"/>
    <property type="match status" value="1"/>
</dbReference>
<evidence type="ECO:0000256" key="2">
    <source>
        <dbReference type="ARBA" id="ARBA00004205"/>
    </source>
</evidence>
<dbReference type="OrthoDB" id="78669at2759"/>
<dbReference type="InterPro" id="IPR027469">
    <property type="entry name" value="Cation_efflux_TMD_sf"/>
</dbReference>
<gene>
    <name evidence="24" type="primary">SLC30A5</name>
    <name evidence="24" type="ORF">BLAG_LOCUS13836</name>
</gene>
<organism evidence="24 25">
    <name type="scientific">Branchiostoma lanceolatum</name>
    <name type="common">Common lancelet</name>
    <name type="synonym">Amphioxus lanceolatum</name>
    <dbReference type="NCBI Taxonomy" id="7740"/>
    <lineage>
        <taxon>Eukaryota</taxon>
        <taxon>Metazoa</taxon>
        <taxon>Chordata</taxon>
        <taxon>Cephalochordata</taxon>
        <taxon>Leptocardii</taxon>
        <taxon>Amphioxiformes</taxon>
        <taxon>Branchiostomatidae</taxon>
        <taxon>Branchiostoma</taxon>
    </lineage>
</organism>
<evidence type="ECO:0000256" key="7">
    <source>
        <dbReference type="ARBA" id="ARBA00022449"/>
    </source>
</evidence>
<evidence type="ECO:0000256" key="12">
    <source>
        <dbReference type="ARBA" id="ARBA00022989"/>
    </source>
</evidence>
<evidence type="ECO:0000256" key="3">
    <source>
        <dbReference type="ARBA" id="ARBA00004557"/>
    </source>
</evidence>
<evidence type="ECO:0000256" key="20">
    <source>
        <dbReference type="ARBA" id="ARBA00048349"/>
    </source>
</evidence>
<feature type="region of interest" description="Disordered" evidence="21">
    <location>
        <begin position="536"/>
        <end position="573"/>
    </location>
</feature>
<feature type="transmembrane region" description="Helical" evidence="22">
    <location>
        <begin position="85"/>
        <end position="102"/>
    </location>
</feature>
<dbReference type="GO" id="GO:1904257">
    <property type="term" value="P:zinc ion import into Golgi lumen"/>
    <property type="evidence" value="ECO:0007669"/>
    <property type="project" value="TreeGrafter"/>
</dbReference>
<evidence type="ECO:0000256" key="16">
    <source>
        <dbReference type="ARBA" id="ARBA00038531"/>
    </source>
</evidence>
<dbReference type="AlphaFoldDB" id="A0A8K0EIE6"/>
<feature type="transmembrane region" description="Helical" evidence="22">
    <location>
        <begin position="510"/>
        <end position="528"/>
    </location>
</feature>
<evidence type="ECO:0000256" key="9">
    <source>
        <dbReference type="ARBA" id="ARBA00022723"/>
    </source>
</evidence>
<feature type="transmembrane region" description="Helical" evidence="22">
    <location>
        <begin position="47"/>
        <end position="64"/>
    </location>
</feature>
<keyword evidence="25" id="KW-1185">Reference proteome</keyword>
<evidence type="ECO:0000256" key="15">
    <source>
        <dbReference type="ARBA" id="ARBA00023136"/>
    </source>
</evidence>
<comment type="similarity">
    <text evidence="5">Belongs to the cation diffusion facilitator (CDF) transporter (TC 2.A.4) family. SLC30A subfamily.</text>
</comment>
<evidence type="ECO:0000256" key="11">
    <source>
        <dbReference type="ARBA" id="ARBA00022906"/>
    </source>
</evidence>
<comment type="subcellular location">
    <subcellularLocation>
        <location evidence="3">Cytoplasmic vesicle</location>
        <location evidence="3">COPII-coated vesicle membrane</location>
        <topology evidence="3">Multi-pass membrane protein</topology>
    </subcellularLocation>
    <subcellularLocation>
        <location evidence="4">Cytoplasmic vesicle</location>
        <location evidence="4">Secretory vesicle membrane</location>
        <topology evidence="4">Multi-pass membrane protein</topology>
    </subcellularLocation>
    <subcellularLocation>
        <location evidence="2">Golgi apparatus</location>
        <location evidence="2">Golgi stack membrane</location>
        <topology evidence="2">Multi-pass membrane protein</topology>
    </subcellularLocation>
    <subcellularLocation>
        <location evidence="1">Golgi apparatus</location>
        <location evidence="1">trans-Golgi network membrane</location>
        <topology evidence="1">Multi-pass membrane protein</topology>
    </subcellularLocation>
</comment>
<dbReference type="NCBIfam" id="TIGR01297">
    <property type="entry name" value="CDF"/>
    <property type="match status" value="1"/>
</dbReference>
<feature type="transmembrane region" description="Helical" evidence="22">
    <location>
        <begin position="621"/>
        <end position="643"/>
    </location>
</feature>
<dbReference type="InterPro" id="IPR002524">
    <property type="entry name" value="Cation_efflux"/>
</dbReference>
<comment type="catalytic activity">
    <reaction evidence="20">
        <text>Zn(2+)(in) + 2 H(+)(out) = Zn(2+)(out) + 2 H(+)(in)</text>
        <dbReference type="Rhea" id="RHEA:72627"/>
        <dbReference type="ChEBI" id="CHEBI:15378"/>
        <dbReference type="ChEBI" id="CHEBI:29105"/>
    </reaction>
</comment>
<dbReference type="GO" id="GO:0032580">
    <property type="term" value="C:Golgi cisterna membrane"/>
    <property type="evidence" value="ECO:0007669"/>
    <property type="project" value="UniProtKB-SubCell"/>
</dbReference>
<evidence type="ECO:0000256" key="22">
    <source>
        <dbReference type="SAM" id="Phobius"/>
    </source>
</evidence>
<dbReference type="GO" id="GO:0012507">
    <property type="term" value="C:ER to Golgi transport vesicle membrane"/>
    <property type="evidence" value="ECO:0007669"/>
    <property type="project" value="UniProtKB-SubCell"/>
</dbReference>
<evidence type="ECO:0000256" key="8">
    <source>
        <dbReference type="ARBA" id="ARBA00022692"/>
    </source>
</evidence>
<keyword evidence="12 22" id="KW-1133">Transmembrane helix</keyword>
<feature type="compositionally biased region" description="Basic residues" evidence="21">
    <location>
        <begin position="547"/>
        <end position="569"/>
    </location>
</feature>
<accession>A0A8K0EIE6</accession>
<feature type="transmembrane region" description="Helical" evidence="22">
    <location>
        <begin position="438"/>
        <end position="456"/>
    </location>
</feature>
<feature type="transmembrane region" description="Helical" evidence="22">
    <location>
        <begin position="330"/>
        <end position="351"/>
    </location>
</feature>
<evidence type="ECO:0000256" key="5">
    <source>
        <dbReference type="ARBA" id="ARBA00008873"/>
    </source>
</evidence>
<feature type="transmembrane region" description="Helical" evidence="22">
    <location>
        <begin position="16"/>
        <end position="35"/>
    </location>
</feature>
<dbReference type="Pfam" id="PF01545">
    <property type="entry name" value="Cation_efflux"/>
    <property type="match status" value="1"/>
</dbReference>
<dbReference type="GO" id="GO:0015297">
    <property type="term" value="F:antiporter activity"/>
    <property type="evidence" value="ECO:0007669"/>
    <property type="project" value="UniProtKB-KW"/>
</dbReference>
<dbReference type="Proteomes" id="UP000838412">
    <property type="component" value="Chromosome 2"/>
</dbReference>
<name>A0A8K0EIE6_BRALA</name>
<evidence type="ECO:0000259" key="23">
    <source>
        <dbReference type="Pfam" id="PF01545"/>
    </source>
</evidence>
<dbReference type="InterPro" id="IPR045316">
    <property type="entry name" value="Msc2-like"/>
</dbReference>
<keyword evidence="7" id="KW-0050">Antiport</keyword>
<keyword evidence="14" id="KW-0406">Ion transport</keyword>
<dbReference type="Gene3D" id="1.20.1510.10">
    <property type="entry name" value="Cation efflux protein transmembrane domain"/>
    <property type="match status" value="1"/>
</dbReference>
<evidence type="ECO:0000256" key="14">
    <source>
        <dbReference type="ARBA" id="ARBA00023065"/>
    </source>
</evidence>
<feature type="transmembrane region" description="Helical" evidence="22">
    <location>
        <begin position="139"/>
        <end position="155"/>
    </location>
</feature>
<evidence type="ECO:0000256" key="17">
    <source>
        <dbReference type="ARBA" id="ARBA00040846"/>
    </source>
</evidence>
<feature type="transmembrane region" description="Helical" evidence="22">
    <location>
        <begin position="191"/>
        <end position="208"/>
    </location>
</feature>
<feature type="domain" description="Cation efflux protein transmembrane" evidence="23">
    <location>
        <begin position="406"/>
        <end position="651"/>
    </location>
</feature>
<keyword evidence="13" id="KW-0333">Golgi apparatus</keyword>
<dbReference type="PANTHER" id="PTHR45755:SF1">
    <property type="entry name" value="PROTON-COUPLED ZINC ANTIPORTER SLC30A5"/>
    <property type="match status" value="1"/>
</dbReference>
<evidence type="ECO:0000256" key="10">
    <source>
        <dbReference type="ARBA" id="ARBA00022833"/>
    </source>
</evidence>
<feature type="transmembrane region" description="Helical" evidence="22">
    <location>
        <begin position="228"/>
        <end position="247"/>
    </location>
</feature>
<keyword evidence="11" id="KW-0864">Zinc transport</keyword>
<evidence type="ECO:0000256" key="18">
    <source>
        <dbReference type="ARBA" id="ARBA00042038"/>
    </source>
</evidence>
<evidence type="ECO:0000256" key="13">
    <source>
        <dbReference type="ARBA" id="ARBA00023034"/>
    </source>
</evidence>
<evidence type="ECO:0000256" key="21">
    <source>
        <dbReference type="SAM" id="MobiDB-lite"/>
    </source>
</evidence>
<evidence type="ECO:0000256" key="6">
    <source>
        <dbReference type="ARBA" id="ARBA00022448"/>
    </source>
</evidence>
<proteinExistence type="inferred from homology"/>
<feature type="transmembrane region" description="Helical" evidence="22">
    <location>
        <begin position="253"/>
        <end position="275"/>
    </location>
</feature>
<evidence type="ECO:0000256" key="4">
    <source>
        <dbReference type="ARBA" id="ARBA00004638"/>
    </source>
</evidence>
<reference evidence="24" key="1">
    <citation type="submission" date="2022-01" db="EMBL/GenBank/DDBJ databases">
        <authorList>
            <person name="Braso-Vives M."/>
        </authorList>
    </citation>
    <scope>NUCLEOTIDE SEQUENCE</scope>
</reference>
<feature type="transmembrane region" description="Helical" evidence="22">
    <location>
        <begin position="468"/>
        <end position="490"/>
    </location>
</feature>
<keyword evidence="9" id="KW-0479">Metal-binding</keyword>
<evidence type="ECO:0000256" key="1">
    <source>
        <dbReference type="ARBA" id="ARBA00004166"/>
    </source>
</evidence>
<feature type="transmembrane region" description="Helical" evidence="22">
    <location>
        <begin position="287"/>
        <end position="310"/>
    </location>
</feature>